<feature type="domain" description="PEP5/VPS11 N-terminal" evidence="6">
    <location>
        <begin position="5"/>
        <end position="231"/>
    </location>
</feature>
<dbReference type="PANTHER" id="PTHR23323">
    <property type="entry name" value="VACUOLAR PROTEIN SORTING-ASSOCIATED PROTEIN"/>
    <property type="match status" value="1"/>
</dbReference>
<feature type="non-terminal residue" evidence="7">
    <location>
        <position position="274"/>
    </location>
</feature>
<comment type="subcellular location">
    <subcellularLocation>
        <location evidence="1">Membrane</location>
    </subcellularLocation>
</comment>
<dbReference type="AlphaFoldDB" id="G0TZN4"/>
<dbReference type="InterPro" id="IPR057307">
    <property type="entry name" value="PEP5_VPS11_N"/>
</dbReference>
<organism evidence="7">
    <name type="scientific">Trypanosoma vivax (strain Y486)</name>
    <dbReference type="NCBI Taxonomy" id="1055687"/>
    <lineage>
        <taxon>Eukaryota</taxon>
        <taxon>Discoba</taxon>
        <taxon>Euglenozoa</taxon>
        <taxon>Kinetoplastea</taxon>
        <taxon>Metakinetoplastina</taxon>
        <taxon>Trypanosomatida</taxon>
        <taxon>Trypanosomatidae</taxon>
        <taxon>Trypanosoma</taxon>
        <taxon>Duttonella</taxon>
    </lineage>
</organism>
<evidence type="ECO:0000256" key="1">
    <source>
        <dbReference type="ARBA" id="ARBA00004370"/>
    </source>
</evidence>
<reference evidence="7" key="1">
    <citation type="journal article" date="2012" name="Proc. Natl. Acad. Sci. U.S.A.">
        <title>Antigenic diversity is generated by distinct evolutionary mechanisms in African trypanosome species.</title>
        <authorList>
            <person name="Jackson A.P."/>
            <person name="Berry A."/>
            <person name="Aslett M."/>
            <person name="Allison H.C."/>
            <person name="Burton P."/>
            <person name="Vavrova-Anderson J."/>
            <person name="Brown R."/>
            <person name="Browne H."/>
            <person name="Corton N."/>
            <person name="Hauser H."/>
            <person name="Gamble J."/>
            <person name="Gilderthorp R."/>
            <person name="Marcello L."/>
            <person name="McQuillan J."/>
            <person name="Otto T.D."/>
            <person name="Quail M.A."/>
            <person name="Sanders M.J."/>
            <person name="van Tonder A."/>
            <person name="Ginger M.L."/>
            <person name="Field M.C."/>
            <person name="Barry J.D."/>
            <person name="Hertz-Fowler C."/>
            <person name="Berriman M."/>
        </authorList>
    </citation>
    <scope>NUCLEOTIDE SEQUENCE</scope>
    <source>
        <strain evidence="7">Y486</strain>
    </source>
</reference>
<dbReference type="GO" id="GO:0007032">
    <property type="term" value="P:endosome organization"/>
    <property type="evidence" value="ECO:0007669"/>
    <property type="project" value="TreeGrafter"/>
</dbReference>
<dbReference type="GO" id="GO:0008270">
    <property type="term" value="F:zinc ion binding"/>
    <property type="evidence" value="ECO:0007669"/>
    <property type="project" value="UniProtKB-KW"/>
</dbReference>
<dbReference type="GO" id="GO:0048284">
    <property type="term" value="P:organelle fusion"/>
    <property type="evidence" value="ECO:0007669"/>
    <property type="project" value="TreeGrafter"/>
</dbReference>
<evidence type="ECO:0000256" key="5">
    <source>
        <dbReference type="ARBA" id="ARBA00023136"/>
    </source>
</evidence>
<dbReference type="GO" id="GO:0007033">
    <property type="term" value="P:vacuole organization"/>
    <property type="evidence" value="ECO:0007669"/>
    <property type="project" value="TreeGrafter"/>
</dbReference>
<dbReference type="InterPro" id="IPR036322">
    <property type="entry name" value="WD40_repeat_dom_sf"/>
</dbReference>
<evidence type="ECO:0000256" key="4">
    <source>
        <dbReference type="ARBA" id="ARBA00022833"/>
    </source>
</evidence>
<keyword evidence="4" id="KW-0862">Zinc</keyword>
<accession>G0TZN4</accession>
<dbReference type="SUPFAM" id="SSF50978">
    <property type="entry name" value="WD40 repeat-like"/>
    <property type="match status" value="1"/>
</dbReference>
<evidence type="ECO:0000256" key="2">
    <source>
        <dbReference type="ARBA" id="ARBA00022723"/>
    </source>
</evidence>
<dbReference type="GO" id="GO:0006904">
    <property type="term" value="P:vesicle docking involved in exocytosis"/>
    <property type="evidence" value="ECO:0007669"/>
    <property type="project" value="TreeGrafter"/>
</dbReference>
<protein>
    <recommendedName>
        <fullName evidence="6">PEP5/VPS11 N-terminal domain-containing protein</fullName>
    </recommendedName>
</protein>
<evidence type="ECO:0000313" key="7">
    <source>
        <dbReference type="EMBL" id="CCC50062.1"/>
    </source>
</evidence>
<dbReference type="GO" id="GO:0030674">
    <property type="term" value="F:protein-macromolecule adaptor activity"/>
    <property type="evidence" value="ECO:0007669"/>
    <property type="project" value="TreeGrafter"/>
</dbReference>
<gene>
    <name evidence="7" type="ORF">TVY486_0806690</name>
</gene>
<keyword evidence="5" id="KW-0472">Membrane</keyword>
<evidence type="ECO:0000256" key="3">
    <source>
        <dbReference type="ARBA" id="ARBA00022771"/>
    </source>
</evidence>
<sequence length="274" mass="29572">MTTVWRNFKFFDAELLKSSLCHIEIISCCYGPKLIFAGSGEGTVYAIDRSGSGGDGLSFEFQAYKGPVTHMKHMRSRNMLITLGDDDALNVCVFRIWTLDAAMGRGAAEPVASSAGRVLQPPCKEYRIFSARQPPPPNSVILRTNYNTEVINSLNFKGPKGGTSSLIPLSSFRTVVVALDVAEDLQCAAVALVSNEIVLLSGDLETHGTVRIRRLRSRFASGPVAFVGFTPALFFASDEECARQSVKNGEGHSHKGGAAMAHAMYTAFADVVTV</sequence>
<dbReference type="GO" id="GO:0005768">
    <property type="term" value="C:endosome"/>
    <property type="evidence" value="ECO:0007669"/>
    <property type="project" value="TreeGrafter"/>
</dbReference>
<name>G0TZN4_TRYVY</name>
<dbReference type="PANTHER" id="PTHR23323:SF24">
    <property type="entry name" value="VACUOLAR PROTEIN SORTING-ASSOCIATED PROTEIN 11 HOMOLOG"/>
    <property type="match status" value="1"/>
</dbReference>
<proteinExistence type="predicted"/>
<evidence type="ECO:0000259" key="6">
    <source>
        <dbReference type="Pfam" id="PF23341"/>
    </source>
</evidence>
<keyword evidence="2" id="KW-0479">Metal-binding</keyword>
<keyword evidence="3" id="KW-0863">Zinc-finger</keyword>
<dbReference type="Pfam" id="PF23341">
    <property type="entry name" value="PEP5_VPS11_N"/>
    <property type="match status" value="1"/>
</dbReference>
<dbReference type="GO" id="GO:0030897">
    <property type="term" value="C:HOPS complex"/>
    <property type="evidence" value="ECO:0007669"/>
    <property type="project" value="TreeGrafter"/>
</dbReference>
<dbReference type="EMBL" id="HE573024">
    <property type="protein sequence ID" value="CCC50062.1"/>
    <property type="molecule type" value="Genomic_DNA"/>
</dbReference>